<reference evidence="1" key="2">
    <citation type="journal article" date="2015" name="Data Brief">
        <title>Shoot transcriptome of the giant reed, Arundo donax.</title>
        <authorList>
            <person name="Barrero R.A."/>
            <person name="Guerrero F.D."/>
            <person name="Moolhuijzen P."/>
            <person name="Goolsby J.A."/>
            <person name="Tidwell J."/>
            <person name="Bellgard S.E."/>
            <person name="Bellgard M.I."/>
        </authorList>
    </citation>
    <scope>NUCLEOTIDE SEQUENCE</scope>
    <source>
        <tissue evidence="1">Shoot tissue taken approximately 20 cm above the soil surface</tissue>
    </source>
</reference>
<keyword evidence="1" id="KW-0804">Transcription</keyword>
<dbReference type="GO" id="GO:0000428">
    <property type="term" value="C:DNA-directed RNA polymerase complex"/>
    <property type="evidence" value="ECO:0007669"/>
    <property type="project" value="UniProtKB-KW"/>
</dbReference>
<reference evidence="1" key="1">
    <citation type="submission" date="2014-09" db="EMBL/GenBank/DDBJ databases">
        <authorList>
            <person name="Magalhaes I.L.F."/>
            <person name="Oliveira U."/>
            <person name="Santos F.R."/>
            <person name="Vidigal T.H.D.A."/>
            <person name="Brescovit A.D."/>
            <person name="Santos A.J."/>
        </authorList>
    </citation>
    <scope>NUCLEOTIDE SEQUENCE</scope>
    <source>
        <tissue evidence="1">Shoot tissue taken approximately 20 cm above the soil surface</tissue>
    </source>
</reference>
<protein>
    <submittedName>
        <fullName evidence="1">DNA-directed RNA polymerase III subunit, putative</fullName>
    </submittedName>
</protein>
<dbReference type="EMBL" id="GBRH01217751">
    <property type="protein sequence ID" value="JAD80144.1"/>
    <property type="molecule type" value="Transcribed_RNA"/>
</dbReference>
<organism evidence="1">
    <name type="scientific">Arundo donax</name>
    <name type="common">Giant reed</name>
    <name type="synonym">Donax arundinaceus</name>
    <dbReference type="NCBI Taxonomy" id="35708"/>
    <lineage>
        <taxon>Eukaryota</taxon>
        <taxon>Viridiplantae</taxon>
        <taxon>Streptophyta</taxon>
        <taxon>Embryophyta</taxon>
        <taxon>Tracheophyta</taxon>
        <taxon>Spermatophyta</taxon>
        <taxon>Magnoliopsida</taxon>
        <taxon>Liliopsida</taxon>
        <taxon>Poales</taxon>
        <taxon>Poaceae</taxon>
        <taxon>PACMAD clade</taxon>
        <taxon>Arundinoideae</taxon>
        <taxon>Arundineae</taxon>
        <taxon>Arundo</taxon>
    </lineage>
</organism>
<proteinExistence type="predicted"/>
<keyword evidence="1" id="KW-0240">DNA-directed RNA polymerase</keyword>
<evidence type="ECO:0000313" key="1">
    <source>
        <dbReference type="EMBL" id="JAD80144.1"/>
    </source>
</evidence>
<sequence length="34" mass="3557">MTATVAFCPAPSLSYPTNSIVFVVSSGRCAYTSK</sequence>
<accession>A0A0A9CV17</accession>
<name>A0A0A9CV17_ARUDO</name>
<dbReference type="AlphaFoldDB" id="A0A0A9CV17"/>